<keyword evidence="2" id="KW-0808">Transferase</keyword>
<gene>
    <name evidence="9" type="ORF">BC748_1348</name>
</gene>
<keyword evidence="5" id="KW-0547">Nucleotide-binding</keyword>
<dbReference type="PANTHER" id="PTHR33571">
    <property type="entry name" value="SSL8005 PROTEIN"/>
    <property type="match status" value="1"/>
</dbReference>
<dbReference type="GO" id="GO:0016779">
    <property type="term" value="F:nucleotidyltransferase activity"/>
    <property type="evidence" value="ECO:0007669"/>
    <property type="project" value="UniProtKB-KW"/>
</dbReference>
<organism evidence="9 10">
    <name type="scientific">Flavobacterium dankookense</name>
    <dbReference type="NCBI Taxonomy" id="706186"/>
    <lineage>
        <taxon>Bacteria</taxon>
        <taxon>Pseudomonadati</taxon>
        <taxon>Bacteroidota</taxon>
        <taxon>Flavobacteriia</taxon>
        <taxon>Flavobacteriales</taxon>
        <taxon>Flavobacteriaceae</taxon>
        <taxon>Flavobacterium</taxon>
    </lineage>
</organism>
<keyword evidence="6" id="KW-0067">ATP-binding</keyword>
<dbReference type="AlphaFoldDB" id="A0A4R6QD39"/>
<dbReference type="Gene3D" id="3.30.460.10">
    <property type="entry name" value="Beta Polymerase, domain 2"/>
    <property type="match status" value="1"/>
</dbReference>
<protein>
    <recommendedName>
        <fullName evidence="8">Polymerase beta nucleotidyltransferase domain-containing protein</fullName>
    </recommendedName>
</protein>
<dbReference type="CDD" id="cd05403">
    <property type="entry name" value="NT_KNTase_like"/>
    <property type="match status" value="1"/>
</dbReference>
<evidence type="ECO:0000313" key="10">
    <source>
        <dbReference type="Proteomes" id="UP000295260"/>
    </source>
</evidence>
<dbReference type="PANTHER" id="PTHR33571:SF14">
    <property type="entry name" value="PROTEIN ADENYLYLTRANSFERASE MJ0435-RELATED"/>
    <property type="match status" value="1"/>
</dbReference>
<comment type="caution">
    <text evidence="9">The sequence shown here is derived from an EMBL/GenBank/DDBJ whole genome shotgun (WGS) entry which is preliminary data.</text>
</comment>
<dbReference type="SUPFAM" id="SSF81301">
    <property type="entry name" value="Nucleotidyltransferase"/>
    <property type="match status" value="1"/>
</dbReference>
<dbReference type="Proteomes" id="UP000295260">
    <property type="component" value="Unassembled WGS sequence"/>
</dbReference>
<dbReference type="EMBL" id="SNXR01000012">
    <property type="protein sequence ID" value="TDP60361.1"/>
    <property type="molecule type" value="Genomic_DNA"/>
</dbReference>
<dbReference type="InterPro" id="IPR043519">
    <property type="entry name" value="NT_sf"/>
</dbReference>
<evidence type="ECO:0000256" key="4">
    <source>
        <dbReference type="ARBA" id="ARBA00022723"/>
    </source>
</evidence>
<dbReference type="OrthoDB" id="9809668at2"/>
<evidence type="ECO:0000256" key="5">
    <source>
        <dbReference type="ARBA" id="ARBA00022741"/>
    </source>
</evidence>
<dbReference type="GO" id="GO:0005524">
    <property type="term" value="F:ATP binding"/>
    <property type="evidence" value="ECO:0007669"/>
    <property type="project" value="UniProtKB-KW"/>
</dbReference>
<evidence type="ECO:0000259" key="8">
    <source>
        <dbReference type="Pfam" id="PF18765"/>
    </source>
</evidence>
<evidence type="ECO:0000313" key="9">
    <source>
        <dbReference type="EMBL" id="TDP60361.1"/>
    </source>
</evidence>
<keyword evidence="4" id="KW-0479">Metal-binding</keyword>
<reference evidence="9 10" key="1">
    <citation type="submission" date="2019-03" db="EMBL/GenBank/DDBJ databases">
        <title>Genomic Encyclopedia of Archaeal and Bacterial Type Strains, Phase II (KMG-II): from individual species to whole genera.</title>
        <authorList>
            <person name="Goeker M."/>
        </authorList>
    </citation>
    <scope>NUCLEOTIDE SEQUENCE [LARGE SCALE GENOMIC DNA]</scope>
    <source>
        <strain evidence="9 10">DSM 25687</strain>
    </source>
</reference>
<keyword evidence="7" id="KW-0460">Magnesium</keyword>
<feature type="domain" description="Polymerase beta nucleotidyltransferase" evidence="8">
    <location>
        <begin position="10"/>
        <end position="94"/>
    </location>
</feature>
<name>A0A4R6QD39_9FLAO</name>
<dbReference type="InterPro" id="IPR052038">
    <property type="entry name" value="Type-VII_TA_antitoxin"/>
</dbReference>
<comment type="cofactor">
    <cofactor evidence="1">
        <name>Mg(2+)</name>
        <dbReference type="ChEBI" id="CHEBI:18420"/>
    </cofactor>
</comment>
<evidence type="ECO:0000256" key="1">
    <source>
        <dbReference type="ARBA" id="ARBA00001946"/>
    </source>
</evidence>
<proteinExistence type="predicted"/>
<keyword evidence="3" id="KW-0548">Nucleotidyltransferase</keyword>
<dbReference type="Pfam" id="PF18765">
    <property type="entry name" value="Polbeta"/>
    <property type="match status" value="1"/>
</dbReference>
<accession>A0A4R6QD39</accession>
<sequence length="95" mass="11035">MLTKSQQNIIIETLKPFHPKRIGLFGSVARNEETASSDIDILFSLQNPIGLFTLSDLQFELEQKLHKKVDLVSENGLNKFIKERVLREVKYIYEE</sequence>
<keyword evidence="10" id="KW-1185">Reference proteome</keyword>
<dbReference type="GO" id="GO:0046872">
    <property type="term" value="F:metal ion binding"/>
    <property type="evidence" value="ECO:0007669"/>
    <property type="project" value="UniProtKB-KW"/>
</dbReference>
<evidence type="ECO:0000256" key="6">
    <source>
        <dbReference type="ARBA" id="ARBA00022840"/>
    </source>
</evidence>
<dbReference type="RefSeq" id="WP_133532635.1">
    <property type="nucleotide sequence ID" value="NZ_SNXR01000012.1"/>
</dbReference>
<evidence type="ECO:0000256" key="2">
    <source>
        <dbReference type="ARBA" id="ARBA00022679"/>
    </source>
</evidence>
<evidence type="ECO:0000256" key="7">
    <source>
        <dbReference type="ARBA" id="ARBA00022842"/>
    </source>
</evidence>
<evidence type="ECO:0000256" key="3">
    <source>
        <dbReference type="ARBA" id="ARBA00022695"/>
    </source>
</evidence>
<dbReference type="InterPro" id="IPR041633">
    <property type="entry name" value="Polbeta"/>
</dbReference>